<sequence>MTSPQARAYGRLPHVIITPDTEELLRSAARNNAEWCAAVTREGGFTETAWASARRTPPYYPDAVTLTRDAPAAALLAAVDTAGPGCSVKDSFAALDLGPAGFGVLFEAQWIHRAPAPPPAGAPSLRWTRVTAAEELVAWERAWDGEENTGLFHPGLLAPEFAFLAGRDADGRILAGAAANRTGPVVGISNVFSAPGTPPDEAWTGALSALAALWPGLPLVGYESGDDLATATRHGFAPIGPLRVWLHGA</sequence>
<organism evidence="1 2">
    <name type="scientific">Streptomyces goshikiensis</name>
    <dbReference type="NCBI Taxonomy" id="1942"/>
    <lineage>
        <taxon>Bacteria</taxon>
        <taxon>Bacillati</taxon>
        <taxon>Actinomycetota</taxon>
        <taxon>Actinomycetes</taxon>
        <taxon>Kitasatosporales</taxon>
        <taxon>Streptomycetaceae</taxon>
        <taxon>Streptomyces</taxon>
    </lineage>
</organism>
<dbReference type="EMBL" id="CP108057">
    <property type="protein sequence ID" value="WUO45824.1"/>
    <property type="molecule type" value="Genomic_DNA"/>
</dbReference>
<dbReference type="Proteomes" id="UP001432075">
    <property type="component" value="Chromosome"/>
</dbReference>
<name>A0ABZ1RIK7_9ACTN</name>
<proteinExistence type="predicted"/>
<accession>A0ABZ1RIK7</accession>
<gene>
    <name evidence="1" type="ORF">OHU17_08250</name>
</gene>
<keyword evidence="2" id="KW-1185">Reference proteome</keyword>
<evidence type="ECO:0000313" key="1">
    <source>
        <dbReference type="EMBL" id="WUO45824.1"/>
    </source>
</evidence>
<protein>
    <submittedName>
        <fullName evidence="1">Uncharacterized protein</fullName>
    </submittedName>
</protein>
<evidence type="ECO:0000313" key="2">
    <source>
        <dbReference type="Proteomes" id="UP001432075"/>
    </source>
</evidence>
<reference evidence="1" key="1">
    <citation type="submission" date="2022-10" db="EMBL/GenBank/DDBJ databases">
        <title>The complete genomes of actinobacterial strains from the NBC collection.</title>
        <authorList>
            <person name="Joergensen T.S."/>
            <person name="Alvarez Arevalo M."/>
            <person name="Sterndorff E.B."/>
            <person name="Faurdal D."/>
            <person name="Vuksanovic O."/>
            <person name="Mourched A.-S."/>
            <person name="Charusanti P."/>
            <person name="Shaw S."/>
            <person name="Blin K."/>
            <person name="Weber T."/>
        </authorList>
    </citation>
    <scope>NUCLEOTIDE SEQUENCE</scope>
    <source>
        <strain evidence="1">NBC_00283</strain>
    </source>
</reference>